<sequence>MLLRAKENCMVCIPETFWRAQLDKALDELRAKALEKGEDPLTVFFSENDVLTAWILRCTVGEMQASPDRTVAASVAMLLRKAFEGDLIPKSSENPYLGNAFGWANVLVTAGDIASKPLSWLACQVRRAINEQGTRAQHEAYYEMVRTSGVGLPIVIFGDGGMVQIGF</sequence>
<dbReference type="Proteomes" id="UP000054771">
    <property type="component" value="Unassembled WGS sequence"/>
</dbReference>
<dbReference type="InterPro" id="IPR023213">
    <property type="entry name" value="CAT-like_dom_sf"/>
</dbReference>
<name>A0A0U5CNK2_ASPCI</name>
<evidence type="ECO:0000256" key="3">
    <source>
        <dbReference type="ARBA" id="ARBA00022679"/>
    </source>
</evidence>
<comment type="pathway">
    <text evidence="1">Secondary metabolite biosynthesis.</text>
</comment>
<reference evidence="6" key="1">
    <citation type="journal article" date="2016" name="Genome Announc.">
        <title>Draft genome sequences of fungus Aspergillus calidoustus.</title>
        <authorList>
            <person name="Horn F."/>
            <person name="Linde J."/>
            <person name="Mattern D.J."/>
            <person name="Walther G."/>
            <person name="Guthke R."/>
            <person name="Scherlach K."/>
            <person name="Martin K."/>
            <person name="Brakhage A.A."/>
            <person name="Petzke L."/>
            <person name="Valiante V."/>
        </authorList>
    </citation>
    <scope>NUCLEOTIDE SEQUENCE [LARGE SCALE GENOMIC DNA]</scope>
    <source>
        <strain evidence="6">SF006504</strain>
    </source>
</reference>
<accession>A0A0U5CNK2</accession>
<evidence type="ECO:0000313" key="5">
    <source>
        <dbReference type="EMBL" id="CEN60482.1"/>
    </source>
</evidence>
<dbReference type="Pfam" id="PF02458">
    <property type="entry name" value="Transferase"/>
    <property type="match status" value="1"/>
</dbReference>
<dbReference type="OrthoDB" id="21502at2759"/>
<dbReference type="InterPro" id="IPR051283">
    <property type="entry name" value="Sec_Metabolite_Acyltrans"/>
</dbReference>
<dbReference type="EMBL" id="CDMC01000002">
    <property type="protein sequence ID" value="CEN60482.1"/>
    <property type="molecule type" value="Genomic_DNA"/>
</dbReference>
<proteinExistence type="inferred from homology"/>
<gene>
    <name evidence="5" type="ORF">ASPCAL02919</name>
</gene>
<evidence type="ECO:0000256" key="4">
    <source>
        <dbReference type="ARBA" id="ARBA00023315"/>
    </source>
</evidence>
<comment type="similarity">
    <text evidence="2">Belongs to the plant acyltransferase family.</text>
</comment>
<organism evidence="5 6">
    <name type="scientific">Aspergillus calidoustus</name>
    <dbReference type="NCBI Taxonomy" id="454130"/>
    <lineage>
        <taxon>Eukaryota</taxon>
        <taxon>Fungi</taxon>
        <taxon>Dikarya</taxon>
        <taxon>Ascomycota</taxon>
        <taxon>Pezizomycotina</taxon>
        <taxon>Eurotiomycetes</taxon>
        <taxon>Eurotiomycetidae</taxon>
        <taxon>Eurotiales</taxon>
        <taxon>Aspergillaceae</taxon>
        <taxon>Aspergillus</taxon>
        <taxon>Aspergillus subgen. Nidulantes</taxon>
    </lineage>
</organism>
<keyword evidence="4" id="KW-0012">Acyltransferase</keyword>
<dbReference type="PANTHER" id="PTHR31896:SF69">
    <property type="entry name" value="FAMILY REGULATORY PROTEIN, PUTATIVE (AFU_ORTHOLOGUE AFUA_3G14730)-RELATED"/>
    <property type="match status" value="1"/>
</dbReference>
<dbReference type="STRING" id="454130.A0A0U5CNK2"/>
<dbReference type="GO" id="GO:0016746">
    <property type="term" value="F:acyltransferase activity"/>
    <property type="evidence" value="ECO:0007669"/>
    <property type="project" value="UniProtKB-KW"/>
</dbReference>
<dbReference type="PANTHER" id="PTHR31896">
    <property type="entry name" value="FAMILY REGULATORY PROTEIN, PUTATIVE (AFU_ORTHOLOGUE AFUA_3G14730)-RELATED"/>
    <property type="match status" value="1"/>
</dbReference>
<dbReference type="Gene3D" id="3.30.559.10">
    <property type="entry name" value="Chloramphenicol acetyltransferase-like domain"/>
    <property type="match status" value="1"/>
</dbReference>
<evidence type="ECO:0000313" key="6">
    <source>
        <dbReference type="Proteomes" id="UP000054771"/>
    </source>
</evidence>
<protein>
    <submittedName>
        <fullName evidence="5">Putative Podospora anserina S mat genomic DNA chromosome 3, supercontig 2</fullName>
    </submittedName>
</protein>
<evidence type="ECO:0000256" key="1">
    <source>
        <dbReference type="ARBA" id="ARBA00005179"/>
    </source>
</evidence>
<evidence type="ECO:0000256" key="2">
    <source>
        <dbReference type="ARBA" id="ARBA00009861"/>
    </source>
</evidence>
<dbReference type="AlphaFoldDB" id="A0A0U5CNK2"/>
<keyword evidence="3" id="KW-0808">Transferase</keyword>
<keyword evidence="6" id="KW-1185">Reference proteome</keyword>